<sequence>MALIDNSQDIIDVRDIIERVEELEAGQPLEDDGDLAELDTLKGLLEDLRGFGGDHQWDGDWYPVTLIRDSYFTTYAQELAEDIGAFNSNAPWPLNRIDWSAAADDLKMDYATVDYDGVDYWYW</sequence>
<proteinExistence type="predicted"/>
<protein>
    <submittedName>
        <fullName evidence="1">Uncharacterized protein</fullName>
    </submittedName>
</protein>
<dbReference type="EMBL" id="KT206225">
    <property type="protein sequence ID" value="ALA48187.1"/>
    <property type="molecule type" value="Genomic_DNA"/>
</dbReference>
<dbReference type="KEGG" id="vg:26517121"/>
<organism evidence="1 2">
    <name type="scientific">Mycobacterium phage Phlei</name>
    <dbReference type="NCBI Taxonomy" id="1690684"/>
    <lineage>
        <taxon>Viruses</taxon>
        <taxon>Duplodnaviria</taxon>
        <taxon>Heunggongvirae</taxon>
        <taxon>Uroviricota</taxon>
        <taxon>Caudoviricetes</taxon>
        <taxon>Phleivirus</taxon>
        <taxon>Phleivirus Phlei</taxon>
    </lineage>
</organism>
<dbReference type="GeneID" id="26517121"/>
<dbReference type="RefSeq" id="YP_009188068.1">
    <property type="nucleotide sequence ID" value="NC_028662.1"/>
</dbReference>
<accession>A0A0N7E4J9</accession>
<evidence type="ECO:0000313" key="2">
    <source>
        <dbReference type="Proteomes" id="UP000203948"/>
    </source>
</evidence>
<reference evidence="1 2" key="1">
    <citation type="journal article" date="2016" name="Arch. Virol.">
        <title>Genome sequence of a cluster A13 mycobacteriophage detected in Mycobacterium phlei over a half century ago.</title>
        <authorList>
            <person name="Marton S."/>
            <person name="Feher E."/>
            <person name="Horvath B."/>
            <person name="Haber K."/>
            <person name="Somogyi P."/>
            <person name="Minarovits J."/>
            <person name="Banyai K."/>
        </authorList>
    </citation>
    <scope>NUCLEOTIDE SEQUENCE [LARGE SCALE GENOMIC DNA]</scope>
</reference>
<evidence type="ECO:0000313" key="1">
    <source>
        <dbReference type="EMBL" id="ALA48187.1"/>
    </source>
</evidence>
<keyword evidence="2" id="KW-1185">Reference proteome</keyword>
<name>A0A0N7E4J9_9CAUD</name>
<dbReference type="Proteomes" id="UP000203948">
    <property type="component" value="Segment"/>
</dbReference>